<organism evidence="2 3">
    <name type="scientific">Kribbella yunnanensis</name>
    <dbReference type="NCBI Taxonomy" id="190194"/>
    <lineage>
        <taxon>Bacteria</taxon>
        <taxon>Bacillati</taxon>
        <taxon>Actinomycetota</taxon>
        <taxon>Actinomycetes</taxon>
        <taxon>Propionibacteriales</taxon>
        <taxon>Kribbellaceae</taxon>
        <taxon>Kribbella</taxon>
    </lineage>
</organism>
<name>A0ABN2H724_9ACTN</name>
<keyword evidence="1" id="KW-0472">Membrane</keyword>
<dbReference type="Proteomes" id="UP001500280">
    <property type="component" value="Unassembled WGS sequence"/>
</dbReference>
<evidence type="ECO:0000313" key="3">
    <source>
        <dbReference type="Proteomes" id="UP001500280"/>
    </source>
</evidence>
<sequence>MSSRVQAIGVAAFCVLVAVVAAVLVDSRLDRHWILRGLTLGLALCCAALLLGDQKRRLRRIIVAVGLAMFGVVFPVTTTTWASPPEIDFALQVATDARVAAEKAASSVVSVDDVKAAAAARGGAVGSPLTDKTPEVRGADAYPLILRADPAQGRPWACLSFVGLSAKVRPC</sequence>
<proteinExistence type="predicted"/>
<accession>A0ABN2H724</accession>
<feature type="transmembrane region" description="Helical" evidence="1">
    <location>
        <begin position="32"/>
        <end position="52"/>
    </location>
</feature>
<keyword evidence="3" id="KW-1185">Reference proteome</keyword>
<evidence type="ECO:0000256" key="1">
    <source>
        <dbReference type="SAM" id="Phobius"/>
    </source>
</evidence>
<keyword evidence="1" id="KW-1133">Transmembrane helix</keyword>
<dbReference type="EMBL" id="BAAANF010000009">
    <property type="protein sequence ID" value="GAA1683064.1"/>
    <property type="molecule type" value="Genomic_DNA"/>
</dbReference>
<dbReference type="RefSeq" id="WP_344150739.1">
    <property type="nucleotide sequence ID" value="NZ_BAAANF010000009.1"/>
</dbReference>
<protein>
    <submittedName>
        <fullName evidence="2">Uncharacterized protein</fullName>
    </submittedName>
</protein>
<keyword evidence="1" id="KW-0812">Transmembrane</keyword>
<gene>
    <name evidence="2" type="ORF">GCM10009745_29260</name>
</gene>
<feature type="transmembrane region" description="Helical" evidence="1">
    <location>
        <begin position="61"/>
        <end position="82"/>
    </location>
</feature>
<reference evidence="2 3" key="1">
    <citation type="journal article" date="2019" name="Int. J. Syst. Evol. Microbiol.">
        <title>The Global Catalogue of Microorganisms (GCM) 10K type strain sequencing project: providing services to taxonomists for standard genome sequencing and annotation.</title>
        <authorList>
            <consortium name="The Broad Institute Genomics Platform"/>
            <consortium name="The Broad Institute Genome Sequencing Center for Infectious Disease"/>
            <person name="Wu L."/>
            <person name="Ma J."/>
        </authorList>
    </citation>
    <scope>NUCLEOTIDE SEQUENCE [LARGE SCALE GENOMIC DNA]</scope>
    <source>
        <strain evidence="2 3">JCM 14307</strain>
    </source>
</reference>
<evidence type="ECO:0000313" key="2">
    <source>
        <dbReference type="EMBL" id="GAA1683064.1"/>
    </source>
</evidence>
<comment type="caution">
    <text evidence="2">The sequence shown here is derived from an EMBL/GenBank/DDBJ whole genome shotgun (WGS) entry which is preliminary data.</text>
</comment>